<dbReference type="Gene3D" id="2.60.120.260">
    <property type="entry name" value="Galactose-binding domain-like"/>
    <property type="match status" value="2"/>
</dbReference>
<accession>U2NS63</accession>
<dbReference type="SUPFAM" id="SSF49785">
    <property type="entry name" value="Galactose-binding domain-like"/>
    <property type="match status" value="1"/>
</dbReference>
<sequence length="1794" mass="195194">MYNVTQTFLDKIKAYSRSFDSSITIRDVSFTEDDIISISLSEDVNPADSFMIGSVASNVLEIEVMNVPESLILDGAKVTAKIGVNTGSTFEYVPLGVFWIDEIKKDGYSVKLTCVDNMIKLEKAYFSNLSYPATINSVAQEICTKAGIELATTLPNTQINEIEGYTYREAISFIASFLGGFARFNRLGKLEIVSYATTNVRIENQFSFTTNEKPFTIGKISCQVGENILTAGSLGNEIQLENPIMTQTQLNNIYNTLKTLNYMPYDMEYEGNPALMAGDKITIVGPDDVVYNTLLMRHKINYTGGLNATASAVGKTEQGQEFSSGGSLKNSVSRMVIEQANIKILLAEKATIEDLTATNASIENLYATKATIQDLTVANARIDNLVATKATVMDLTATVARIGVLEVGSATVTQLNAANAKIATLETRAASVDTLLAGNLTADNMKANLITAGTTLIADGSIESAKIISLSVDKILAGDISTNKFRIVSSSGNMLISDNTIQIKDSTRVRVQIGKDASNDYNMYVWDSSGNLMFDATGLKASGIKSKIIRDDMVSDTANINATKIEKESLVTRINGATTLLLASKVKLDTENQTLEVAFNSLKSTVTTTANTVTSQGTSISTIHGQIQAKIWQQDITSVTNSLDTRISSTETSITALNSAISLKVSSSDFTTYQNSVTSSLNGKANQSALNSTNGNVSSLTTRVTSTESSISVLQNQISLKVEQSNITTAINNVIIGGRNLVLNSDYKVIQTATSSYGAVSFNTIINNIRDGSYDYLIGQNITYSFEVAALGEYDTQGTEGMYNRFGGHGALTWMNAAYTASTVTYPTAMTNMQGKVGRVSATTKLEAPNGYPHLVNLAVNFQYYSKPKTTNTNMWILAKPKLEIGTKATDWSAAQEDQKSYTDTQISTARAEIKITTDSISSTVSSVQSSVTALGTRVTSAESSITSLNNSITLKVNASDFNSYKTSNDSAVNAKASQASLNTTNGNLSTLTTRVSTAESSISVLQGQIVSKVTQTDINNTVNSIQSDNLIRNTEWLTDYLNWQLGSGWSRDTVTMYLSSYTMKQIQSGKTSSNWYPLQSEKISCKSGEQFTGSVYTYSDDITTFDSGSSLELDFYDTNNTRIAYPSIGITPIINNTWRRVSVTATAPTNASYVILRLHVTQNGRMWVARPMLQRGSVLTGWSKCVNDIVDPVTTRISTAESTITQLSSSIALKVETSAYNTKMTSLDGSISSLTSRVSSAELKITDSSIVSTVRSSTAYTNDLAAKANQSALTTTNANVSNLTTRVTSTESSITQLNNSITLKVNQADFGTLITQNVSSVRIAVGELGGNNLAKNSKGYFGTGSWWVGGPSGGSATFYSIDGTISWNPFKDYTFILENKTQSECYIQQTRIKVKPNTKYTLSFRARCDPNVSHMDAYVIGSQNPNDAYDYVHPIIISQKPWEVQYYKYTYVSGANENYATIRFDNNGWVNNNTQYNIVMISDIKLEEGENATAWSPHPDELRSSTVTINDGGLTVRNGAISILNNAGVEVLKGDTNGNLSIRGDFTNYDTNTGNMAIRITNRTIDFNDWDSNSICGTIFAGKLVGQTSTRGMSFGAKRNKYLDIAYEDTDGNFAAAIRLDNGALGTTGKAHIYGGGSANFTSLYVSGSKNCIQETKNYGKRLLYAYETTESYLGDFVHGKINENCECVISIDEIFGECVNTDIQYHVFTQTYKGSITEMELYPNYFVIKGEAGTFFSCEIKAKRKGFEHVRLEEKYVEQQGAESIDDELKQVLSTDIEEELYGDLADELLEV</sequence>
<gene>
    <name evidence="1" type="ORF">CINTURNW_1042</name>
</gene>
<dbReference type="RefSeq" id="WP_021801075.1">
    <property type="nucleotide sequence ID" value="NZ_KI273145.1"/>
</dbReference>
<dbReference type="Proteomes" id="UP000016721">
    <property type="component" value="Unassembled WGS sequence"/>
</dbReference>
<dbReference type="eggNOG" id="COG4926">
    <property type="taxonomic scope" value="Bacteria"/>
</dbReference>
<dbReference type="STRING" id="1294142.CINTURNW_1042"/>
<dbReference type="HOGENOM" id="CLU_240828_0_0_9"/>
<dbReference type="PATRIC" id="fig|1294142.3.peg.1042"/>
<organism evidence="1 2">
    <name type="scientific">Clostridium intestinale URNW</name>
    <dbReference type="NCBI Taxonomy" id="1294142"/>
    <lineage>
        <taxon>Bacteria</taxon>
        <taxon>Bacillati</taxon>
        <taxon>Bacillota</taxon>
        <taxon>Clostridia</taxon>
        <taxon>Eubacteriales</taxon>
        <taxon>Clostridiaceae</taxon>
        <taxon>Clostridium</taxon>
    </lineage>
</organism>
<dbReference type="EMBL" id="APJA01000009">
    <property type="protein sequence ID" value="ERK31696.1"/>
    <property type="molecule type" value="Genomic_DNA"/>
</dbReference>
<protein>
    <submittedName>
        <fullName evidence="1">KID repeat-containing protein</fullName>
    </submittedName>
</protein>
<keyword evidence="2" id="KW-1185">Reference proteome</keyword>
<dbReference type="SUPFAM" id="SSF69279">
    <property type="entry name" value="Phage tail proteins"/>
    <property type="match status" value="1"/>
</dbReference>
<dbReference type="InterPro" id="IPR008979">
    <property type="entry name" value="Galactose-bd-like_sf"/>
</dbReference>
<comment type="caution">
    <text evidence="1">The sequence shown here is derived from an EMBL/GenBank/DDBJ whole genome shotgun (WGS) entry which is preliminary data.</text>
</comment>
<evidence type="ECO:0000313" key="1">
    <source>
        <dbReference type="EMBL" id="ERK31696.1"/>
    </source>
</evidence>
<reference evidence="1 2" key="1">
    <citation type="journal article" date="2013" name="Genome Announc.">
        <title>Draft Genome Sequence of the Hydrogen- and Ethanol-Producing Bacterium Clostridium intestinale Strain URNW.</title>
        <authorList>
            <person name="Lal S."/>
            <person name="Ramachandran U."/>
            <person name="Zhang X."/>
            <person name="Sparling R."/>
            <person name="Levin D.B."/>
        </authorList>
    </citation>
    <scope>NUCLEOTIDE SEQUENCE [LARGE SCALE GENOMIC DNA]</scope>
    <source>
        <strain evidence="1 2">URNW</strain>
    </source>
</reference>
<dbReference type="Gene3D" id="1.20.5.340">
    <property type="match status" value="1"/>
</dbReference>
<name>U2NS63_9CLOT</name>
<evidence type="ECO:0000313" key="2">
    <source>
        <dbReference type="Proteomes" id="UP000016721"/>
    </source>
</evidence>
<proteinExistence type="predicted"/>
<dbReference type="OrthoDB" id="1656063at2"/>